<dbReference type="AlphaFoldDB" id="A0A6J5H1T0"/>
<protein>
    <submittedName>
        <fullName evidence="1">Uncharacterized protein</fullName>
    </submittedName>
</protein>
<organism evidence="1 2">
    <name type="scientific">Paraburkholderia fynbosensis</name>
    <dbReference type="NCBI Taxonomy" id="1200993"/>
    <lineage>
        <taxon>Bacteria</taxon>
        <taxon>Pseudomonadati</taxon>
        <taxon>Pseudomonadota</taxon>
        <taxon>Betaproteobacteria</taxon>
        <taxon>Burkholderiales</taxon>
        <taxon>Burkholderiaceae</taxon>
        <taxon>Paraburkholderia</taxon>
    </lineage>
</organism>
<proteinExistence type="predicted"/>
<dbReference type="Proteomes" id="UP000494252">
    <property type="component" value="Unassembled WGS sequence"/>
</dbReference>
<accession>A0A6J5H1T0</accession>
<keyword evidence="2" id="KW-1185">Reference proteome</keyword>
<gene>
    <name evidence="1" type="ORF">LMG27177_07324</name>
</gene>
<reference evidence="1 2" key="1">
    <citation type="submission" date="2020-04" db="EMBL/GenBank/DDBJ databases">
        <authorList>
            <person name="De Canck E."/>
        </authorList>
    </citation>
    <scope>NUCLEOTIDE SEQUENCE [LARGE SCALE GENOMIC DNA]</scope>
    <source>
        <strain evidence="1 2">LMG 27177</strain>
    </source>
</reference>
<name>A0A6J5H1T0_9BURK</name>
<sequence>MFCVGGAQCFEFLEMSGSHVVQRLFRLRADRVPFGHGCFSQPERGVTPALDLREFRKHCSKSCLLVVKLAAKAPVQIGEASRLSSGFD</sequence>
<evidence type="ECO:0000313" key="2">
    <source>
        <dbReference type="Proteomes" id="UP000494252"/>
    </source>
</evidence>
<dbReference type="EMBL" id="CADIKI010000039">
    <property type="protein sequence ID" value="CAB3810605.1"/>
    <property type="molecule type" value="Genomic_DNA"/>
</dbReference>
<evidence type="ECO:0000313" key="1">
    <source>
        <dbReference type="EMBL" id="CAB3810605.1"/>
    </source>
</evidence>